<proteinExistence type="inferred from homology"/>
<keyword evidence="4" id="KW-1185">Reference proteome</keyword>
<dbReference type="PANTHER" id="PTHR10907">
    <property type="entry name" value="REGUCALCIN"/>
    <property type="match status" value="1"/>
</dbReference>
<dbReference type="PANTHER" id="PTHR10907:SF47">
    <property type="entry name" value="REGUCALCIN"/>
    <property type="match status" value="1"/>
</dbReference>
<gene>
    <name evidence="3" type="ORF">J2Z17_001870</name>
</gene>
<dbReference type="Pfam" id="PF08450">
    <property type="entry name" value="SGL"/>
    <property type="match status" value="1"/>
</dbReference>
<dbReference type="SUPFAM" id="SSF63829">
    <property type="entry name" value="Calcium-dependent phosphotriesterase"/>
    <property type="match status" value="1"/>
</dbReference>
<evidence type="ECO:0000256" key="1">
    <source>
        <dbReference type="ARBA" id="ARBA00008853"/>
    </source>
</evidence>
<evidence type="ECO:0000259" key="2">
    <source>
        <dbReference type="Pfam" id="PF08450"/>
    </source>
</evidence>
<dbReference type="InterPro" id="IPR011042">
    <property type="entry name" value="6-blade_b-propeller_TolB-like"/>
</dbReference>
<dbReference type="PRINTS" id="PR01790">
    <property type="entry name" value="SMP30FAMILY"/>
</dbReference>
<protein>
    <submittedName>
        <fullName evidence="3">Sugar lactone lactonase YvrE</fullName>
    </submittedName>
</protein>
<dbReference type="InterPro" id="IPR005511">
    <property type="entry name" value="SMP-30"/>
</dbReference>
<name>A0ABS4DXM3_9HYPH</name>
<evidence type="ECO:0000313" key="3">
    <source>
        <dbReference type="EMBL" id="MBP1850436.1"/>
    </source>
</evidence>
<feature type="domain" description="SMP-30/Gluconolactonase/LRE-like region" evidence="2">
    <location>
        <begin position="19"/>
        <end position="261"/>
    </location>
</feature>
<accession>A0ABS4DXM3</accession>
<dbReference type="EMBL" id="JAGGJU010000004">
    <property type="protein sequence ID" value="MBP1850436.1"/>
    <property type="molecule type" value="Genomic_DNA"/>
</dbReference>
<sequence>MVETVEFTGTILCAQQLTLGEGPTYDPTTDTAWWFNIKGRELHQLQLSSGEKQVHALPFMASVLARIDGHRQLMATEDGLFLRETDTGVLTFLTALEPEKPGNRSNDGRVHRSGALWIGTMGKSAEEKAGAIYHVAGGKVTTLFPQISIPNAICFSPDGATAYYTDSKIGHLMTVKIDPHTGLPLATPQVLIENDGALGDFDGAVCDADGDIINARWGAGAVDRYDSSGQHVARYLVPARQPSCPAFIGPALDRLLVTTARDGLGDAATPADGQTFELGITVRGRAEPDYRL</sequence>
<dbReference type="Proteomes" id="UP000759443">
    <property type="component" value="Unassembled WGS sequence"/>
</dbReference>
<dbReference type="Gene3D" id="2.120.10.30">
    <property type="entry name" value="TolB, C-terminal domain"/>
    <property type="match status" value="1"/>
</dbReference>
<organism evidence="3 4">
    <name type="scientific">Rhizobium halophytocola</name>
    <dbReference type="NCBI Taxonomy" id="735519"/>
    <lineage>
        <taxon>Bacteria</taxon>
        <taxon>Pseudomonadati</taxon>
        <taxon>Pseudomonadota</taxon>
        <taxon>Alphaproteobacteria</taxon>
        <taxon>Hyphomicrobiales</taxon>
        <taxon>Rhizobiaceae</taxon>
        <taxon>Rhizobium/Agrobacterium group</taxon>
        <taxon>Rhizobium</taxon>
    </lineage>
</organism>
<comment type="caution">
    <text evidence="3">The sequence shown here is derived from an EMBL/GenBank/DDBJ whole genome shotgun (WGS) entry which is preliminary data.</text>
</comment>
<dbReference type="InterPro" id="IPR013658">
    <property type="entry name" value="SGL"/>
</dbReference>
<dbReference type="RefSeq" id="WP_209944138.1">
    <property type="nucleotide sequence ID" value="NZ_JAGGJU010000004.1"/>
</dbReference>
<comment type="similarity">
    <text evidence="1">Belongs to the SMP-30/CGR1 family.</text>
</comment>
<reference evidence="3 4" key="1">
    <citation type="submission" date="2021-03" db="EMBL/GenBank/DDBJ databases">
        <title>Genomic Encyclopedia of Type Strains, Phase IV (KMG-IV): sequencing the most valuable type-strain genomes for metagenomic binning, comparative biology and taxonomic classification.</title>
        <authorList>
            <person name="Goeker M."/>
        </authorList>
    </citation>
    <scope>NUCLEOTIDE SEQUENCE [LARGE SCALE GENOMIC DNA]</scope>
    <source>
        <strain evidence="3 4">DSM 21600</strain>
    </source>
</reference>
<evidence type="ECO:0000313" key="4">
    <source>
        <dbReference type="Proteomes" id="UP000759443"/>
    </source>
</evidence>